<feature type="non-terminal residue" evidence="2">
    <location>
        <position position="1"/>
    </location>
</feature>
<keyword evidence="2" id="KW-0560">Oxidoreductase</keyword>
<dbReference type="AlphaFoldDB" id="A0A2W5BUM4"/>
<name>A0A2W5BUM4_9SPHN</name>
<feature type="region of interest" description="Disordered" evidence="1">
    <location>
        <begin position="1"/>
        <end position="27"/>
    </location>
</feature>
<accession>A0A2W5BUM4</accession>
<protein>
    <submittedName>
        <fullName evidence="2">Nitronate monooxygenase</fullName>
    </submittedName>
</protein>
<comment type="caution">
    <text evidence="2">The sequence shown here is derived from an EMBL/GenBank/DDBJ whole genome shotgun (WGS) entry which is preliminary data.</text>
</comment>
<gene>
    <name evidence="2" type="ORF">DI623_15865</name>
</gene>
<keyword evidence="2" id="KW-0503">Monooxygenase</keyword>
<dbReference type="Proteomes" id="UP000249066">
    <property type="component" value="Unassembled WGS sequence"/>
</dbReference>
<organism evidence="2 3">
    <name type="scientific">Sphingomonas sanxanigenens</name>
    <dbReference type="NCBI Taxonomy" id="397260"/>
    <lineage>
        <taxon>Bacteria</taxon>
        <taxon>Pseudomonadati</taxon>
        <taxon>Pseudomonadota</taxon>
        <taxon>Alphaproteobacteria</taxon>
        <taxon>Sphingomonadales</taxon>
        <taxon>Sphingomonadaceae</taxon>
        <taxon>Sphingomonas</taxon>
    </lineage>
</organism>
<sequence>IEAAGLDPDNLPKGDYKTMDFGSGGNQSKKAWRDIWGSGQGIGSVHAVQSVSDRVDQLEREYHAARAELIAKSNYNAWN</sequence>
<evidence type="ECO:0000313" key="2">
    <source>
        <dbReference type="EMBL" id="PZO86801.1"/>
    </source>
</evidence>
<evidence type="ECO:0000256" key="1">
    <source>
        <dbReference type="SAM" id="MobiDB-lite"/>
    </source>
</evidence>
<dbReference type="EMBL" id="QFNN01000170">
    <property type="protein sequence ID" value="PZO86801.1"/>
    <property type="molecule type" value="Genomic_DNA"/>
</dbReference>
<proteinExistence type="predicted"/>
<reference evidence="2 3" key="1">
    <citation type="submission" date="2017-08" db="EMBL/GenBank/DDBJ databases">
        <title>Infants hospitalized years apart are colonized by the same room-sourced microbial strains.</title>
        <authorList>
            <person name="Brooks B."/>
            <person name="Olm M.R."/>
            <person name="Firek B.A."/>
            <person name="Baker R."/>
            <person name="Thomas B.C."/>
            <person name="Morowitz M.J."/>
            <person name="Banfield J.F."/>
        </authorList>
    </citation>
    <scope>NUCLEOTIDE SEQUENCE [LARGE SCALE GENOMIC DNA]</scope>
    <source>
        <strain evidence="2">S2_018_000_R2_101</strain>
    </source>
</reference>
<dbReference type="GO" id="GO:0004497">
    <property type="term" value="F:monooxygenase activity"/>
    <property type="evidence" value="ECO:0007669"/>
    <property type="project" value="UniProtKB-KW"/>
</dbReference>
<evidence type="ECO:0000313" key="3">
    <source>
        <dbReference type="Proteomes" id="UP000249066"/>
    </source>
</evidence>